<reference evidence="2" key="1">
    <citation type="journal article" date="2020" name="mSystems">
        <title>Genome- and Community-Level Interaction Insights into Carbon Utilization and Element Cycling Functions of Hydrothermarchaeota in Hydrothermal Sediment.</title>
        <authorList>
            <person name="Zhou Z."/>
            <person name="Liu Y."/>
            <person name="Xu W."/>
            <person name="Pan J."/>
            <person name="Luo Z.H."/>
            <person name="Li M."/>
        </authorList>
    </citation>
    <scope>NUCLEOTIDE SEQUENCE [LARGE SCALE GENOMIC DNA]</scope>
    <source>
        <strain evidence="2">HyVt-346</strain>
    </source>
</reference>
<dbReference type="SUPFAM" id="SSF56801">
    <property type="entry name" value="Acetyl-CoA synthetase-like"/>
    <property type="match status" value="1"/>
</dbReference>
<evidence type="ECO:0000259" key="1">
    <source>
        <dbReference type="Pfam" id="PF00501"/>
    </source>
</evidence>
<dbReference type="RefSeq" id="WP_304183819.1">
    <property type="nucleotide sequence ID" value="NZ_DRGM01000167.1"/>
</dbReference>
<dbReference type="InterPro" id="IPR000873">
    <property type="entry name" value="AMP-dep_synth/lig_dom"/>
</dbReference>
<sequence length="452" mass="51021">MPVRPIQFDDKAAFFVDQRLITQSEFVADVAHFQSQLHQLKPASQVVLFHPDTYQFAVRLFALATRGHTVILPPNGQPETLQIFLQQSAIFCGDDSNLLFTDGLLNIETQPQIVNPSNIALTWPSEAMVVFYTSGSSGQSKPIVKSWHVLNRELMVLSSSFPLLGRLTFISTVSHQHIYGLLFRLLWPLANGHIIDSTQLQYPEHIAQKLQLCPQAVLVSSPAQLARLCNDNVLITQKASLQWLFSSGGPLNNEHAQTLYQQLKRPITQVYGSTETGGIAYRQVLDTSINTPWQPFSGNQLSVNERGLLLLDSYILQQKNVPLDDSAELLSNGQFHLLGRLDRTIKIEEKRLNLDELEALLIKHEWIQEAKLLVVPAKRVQIGALVVLSAAGHQHLDSQGKLATNRLLINFLSSRFERVCLPRKWRYIQALPYNSQAKLHIKTMEQYFAKPE</sequence>
<organism evidence="2">
    <name type="scientific">Pseudoalteromonas prydzensis</name>
    <dbReference type="NCBI Taxonomy" id="182141"/>
    <lineage>
        <taxon>Bacteria</taxon>
        <taxon>Pseudomonadati</taxon>
        <taxon>Pseudomonadota</taxon>
        <taxon>Gammaproteobacteria</taxon>
        <taxon>Alteromonadales</taxon>
        <taxon>Pseudoalteromonadaceae</taxon>
        <taxon>Pseudoalteromonas</taxon>
    </lineage>
</organism>
<dbReference type="InterPro" id="IPR042099">
    <property type="entry name" value="ANL_N_sf"/>
</dbReference>
<evidence type="ECO:0000313" key="2">
    <source>
        <dbReference type="EMBL" id="HEA17997.1"/>
    </source>
</evidence>
<protein>
    <submittedName>
        <fullName evidence="2">Acyl-CoA synthetase</fullName>
    </submittedName>
</protein>
<proteinExistence type="predicted"/>
<feature type="domain" description="AMP-dependent synthetase/ligase" evidence="1">
    <location>
        <begin position="8"/>
        <end position="282"/>
    </location>
</feature>
<dbReference type="PANTHER" id="PTHR45398:SF1">
    <property type="entry name" value="ENZYME, PUTATIVE (JCVI)-RELATED"/>
    <property type="match status" value="1"/>
</dbReference>
<dbReference type="InterPro" id="IPR045851">
    <property type="entry name" value="AMP-bd_C_sf"/>
</dbReference>
<dbReference type="InterPro" id="IPR020845">
    <property type="entry name" value="AMP-binding_CS"/>
</dbReference>
<dbReference type="Gene3D" id="3.30.300.30">
    <property type="match status" value="1"/>
</dbReference>
<comment type="caution">
    <text evidence="2">The sequence shown here is derived from an EMBL/GenBank/DDBJ whole genome shotgun (WGS) entry which is preliminary data.</text>
</comment>
<accession>A0A7V1D158</accession>
<name>A0A7V1D158_9GAMM</name>
<dbReference type="EMBL" id="DRGM01000167">
    <property type="protein sequence ID" value="HEA17997.1"/>
    <property type="molecule type" value="Genomic_DNA"/>
</dbReference>
<dbReference type="Pfam" id="PF00501">
    <property type="entry name" value="AMP-binding"/>
    <property type="match status" value="1"/>
</dbReference>
<dbReference type="AlphaFoldDB" id="A0A7V1D158"/>
<dbReference type="Proteomes" id="UP000886188">
    <property type="component" value="Unassembled WGS sequence"/>
</dbReference>
<dbReference type="PANTHER" id="PTHR45398">
    <property type="match status" value="1"/>
</dbReference>
<dbReference type="Gene3D" id="3.40.50.12780">
    <property type="entry name" value="N-terminal domain of ligase-like"/>
    <property type="match status" value="1"/>
</dbReference>
<gene>
    <name evidence="2" type="ORF">ENH88_16435</name>
</gene>
<dbReference type="PROSITE" id="PS00455">
    <property type="entry name" value="AMP_BINDING"/>
    <property type="match status" value="1"/>
</dbReference>